<comment type="caution">
    <text evidence="1">The sequence shown here is derived from an EMBL/GenBank/DDBJ whole genome shotgun (WGS) entry which is preliminary data.</text>
</comment>
<accession>A0A4Y8AT53</accession>
<proteinExistence type="predicted"/>
<evidence type="ECO:0000313" key="2">
    <source>
        <dbReference type="Proteomes" id="UP000298517"/>
    </source>
</evidence>
<reference evidence="1 2" key="1">
    <citation type="journal article" date="2011" name="J. Microbiol.">
        <title>Gramella jeungdoensis sp. nov., isolated from a solar saltern in Korea.</title>
        <authorList>
            <person name="Joung Y."/>
            <person name="Kim H."/>
            <person name="Jang T."/>
            <person name="Ahn T.S."/>
            <person name="Joh K."/>
        </authorList>
    </citation>
    <scope>NUCLEOTIDE SEQUENCE [LARGE SCALE GENOMIC DNA]</scope>
    <source>
        <strain evidence="1 2">KCTC 23123</strain>
    </source>
</reference>
<name>A0A4Y8AT53_9FLAO</name>
<dbReference type="AlphaFoldDB" id="A0A4Y8AT53"/>
<sequence>MATQSKPTIHFYKEVNKGKFKSVKHFELAEVTKYEPPLSKLLNISKNRNCALSMPEFWLKIRQGNKWSKCITGLFNTDFKNIYKGDVNKRTHLVIFKFNDKVDTLTVYHFKNYFTTDLSKVLSLINKEG</sequence>
<dbReference type="OrthoDB" id="1149494at2"/>
<dbReference type="RefSeq" id="WP_134247435.1">
    <property type="nucleotide sequence ID" value="NZ_SNQI01000002.1"/>
</dbReference>
<gene>
    <name evidence="1" type="ORF">E2488_05950</name>
</gene>
<dbReference type="EMBL" id="SNQI01000002">
    <property type="protein sequence ID" value="TEW75065.1"/>
    <property type="molecule type" value="Genomic_DNA"/>
</dbReference>
<protein>
    <submittedName>
        <fullName evidence="1">Uncharacterized protein</fullName>
    </submittedName>
</protein>
<dbReference type="Proteomes" id="UP000298517">
    <property type="component" value="Unassembled WGS sequence"/>
</dbReference>
<evidence type="ECO:0000313" key="1">
    <source>
        <dbReference type="EMBL" id="TEW75065.1"/>
    </source>
</evidence>
<organism evidence="1 2">
    <name type="scientific">Gramella jeungdoensis</name>
    <dbReference type="NCBI Taxonomy" id="708091"/>
    <lineage>
        <taxon>Bacteria</taxon>
        <taxon>Pseudomonadati</taxon>
        <taxon>Bacteroidota</taxon>
        <taxon>Flavobacteriia</taxon>
        <taxon>Flavobacteriales</taxon>
        <taxon>Flavobacteriaceae</taxon>
        <taxon>Christiangramia</taxon>
    </lineage>
</organism>
<keyword evidence="2" id="KW-1185">Reference proteome</keyword>